<dbReference type="GO" id="GO:0005975">
    <property type="term" value="P:carbohydrate metabolic process"/>
    <property type="evidence" value="ECO:0007669"/>
    <property type="project" value="InterPro"/>
</dbReference>
<gene>
    <name evidence="5" type="ORF">Ga0061064_2112</name>
</gene>
<comment type="subcellular location">
    <subcellularLocation>
        <location evidence="1">Secreted</location>
    </subcellularLocation>
</comment>
<dbReference type="PANTHER" id="PTHR34216:SF3">
    <property type="entry name" value="POLY-BETA-1,6-N-ACETYL-D-GLUCOSAMINE N-DEACETYLASE"/>
    <property type="match status" value="1"/>
</dbReference>
<dbReference type="RefSeq" id="WP_055439751.1">
    <property type="nucleotide sequence ID" value="NZ_CYHB01000008.1"/>
</dbReference>
<dbReference type="AlphaFoldDB" id="A0A0K6HB52"/>
<dbReference type="Proteomes" id="UP000182598">
    <property type="component" value="Unassembled WGS sequence"/>
</dbReference>
<evidence type="ECO:0000256" key="1">
    <source>
        <dbReference type="ARBA" id="ARBA00004613"/>
    </source>
</evidence>
<dbReference type="InterPro" id="IPR011330">
    <property type="entry name" value="Glyco_hydro/deAcase_b/a-brl"/>
</dbReference>
<evidence type="ECO:0000259" key="4">
    <source>
        <dbReference type="PROSITE" id="PS51677"/>
    </source>
</evidence>
<dbReference type="PROSITE" id="PS51677">
    <property type="entry name" value="NODB"/>
    <property type="match status" value="1"/>
</dbReference>
<dbReference type="PANTHER" id="PTHR34216">
    <property type="match status" value="1"/>
</dbReference>
<accession>A0A0K6HB52</accession>
<name>A0A0K6HB52_9GAMM</name>
<organism evidence="5 6">
    <name type="scientific">Pseudidiomarina woesei</name>
    <dbReference type="NCBI Taxonomy" id="1381080"/>
    <lineage>
        <taxon>Bacteria</taxon>
        <taxon>Pseudomonadati</taxon>
        <taxon>Pseudomonadota</taxon>
        <taxon>Gammaproteobacteria</taxon>
        <taxon>Alteromonadales</taxon>
        <taxon>Idiomarinaceae</taxon>
        <taxon>Pseudidiomarina</taxon>
    </lineage>
</organism>
<reference evidence="6" key="1">
    <citation type="submission" date="2015-08" db="EMBL/GenBank/DDBJ databases">
        <authorList>
            <person name="Varghese N."/>
        </authorList>
    </citation>
    <scope>NUCLEOTIDE SEQUENCE [LARGE SCALE GENOMIC DNA]</scope>
    <source>
        <strain evidence="6">DSM 27808</strain>
    </source>
</reference>
<dbReference type="SUPFAM" id="SSF88713">
    <property type="entry name" value="Glycoside hydrolase/deacetylase"/>
    <property type="match status" value="1"/>
</dbReference>
<evidence type="ECO:0000256" key="2">
    <source>
        <dbReference type="ARBA" id="ARBA00022729"/>
    </source>
</evidence>
<evidence type="ECO:0000256" key="3">
    <source>
        <dbReference type="SAM" id="SignalP"/>
    </source>
</evidence>
<sequence length="349" mass="39839">MRFMLIILALVSYGAWSAPNSVAILQYHHIGDDTPRVTSVTAQELEAHFEWLKDNDFVVMSLSEIQQRLASGESLPEYTAAITIDDGWRNVYRNGLAVFKKYRYPFTIFVNPKLMAEAPTQYMSWQQLKELQKYGANIANHSNSHWHMTWRNNSESVEAWRERVRKDVVEAQQLIDEHLGVQAKHFAYPYGEYDEALQDILEQAGFIAFAQHSGPWSATSPLTAIPRFPASAQYASIDTLATKLKSLALPVVDFHPRQPLLAADNHTPEFVVELANTDDFDKNQMNCFAGGQVLKPTWQTNSFRVSLNKALPIGRSRVNCTVPSKSHNGRFYWYSQPFIRADQQGRWPD</sequence>
<dbReference type="GO" id="GO:0005576">
    <property type="term" value="C:extracellular region"/>
    <property type="evidence" value="ECO:0007669"/>
    <property type="project" value="UniProtKB-SubCell"/>
</dbReference>
<dbReference type="OrthoDB" id="9814639at2"/>
<dbReference type="Pfam" id="PF01522">
    <property type="entry name" value="Polysacc_deac_1"/>
    <property type="match status" value="1"/>
</dbReference>
<dbReference type="GO" id="GO:0016810">
    <property type="term" value="F:hydrolase activity, acting on carbon-nitrogen (but not peptide) bonds"/>
    <property type="evidence" value="ECO:0007669"/>
    <property type="project" value="InterPro"/>
</dbReference>
<feature type="domain" description="NodB homology" evidence="4">
    <location>
        <begin position="78"/>
        <end position="283"/>
    </location>
</feature>
<keyword evidence="6" id="KW-1185">Reference proteome</keyword>
<dbReference type="CDD" id="cd10973">
    <property type="entry name" value="CE4_DAC_u4_5s"/>
    <property type="match status" value="1"/>
</dbReference>
<protein>
    <submittedName>
        <fullName evidence="5">Peptidoglycan/xylan/chitin deacetylase, PgdA/CDA1 family</fullName>
    </submittedName>
</protein>
<proteinExistence type="predicted"/>
<feature type="chain" id="PRO_5005504362" evidence="3">
    <location>
        <begin position="18"/>
        <end position="349"/>
    </location>
</feature>
<dbReference type="EMBL" id="CYHB01000008">
    <property type="protein sequence ID" value="CUA88234.1"/>
    <property type="molecule type" value="Genomic_DNA"/>
</dbReference>
<dbReference type="InterPro" id="IPR051398">
    <property type="entry name" value="Polysacch_Deacetylase"/>
</dbReference>
<evidence type="ECO:0000313" key="6">
    <source>
        <dbReference type="Proteomes" id="UP000182598"/>
    </source>
</evidence>
<dbReference type="InterPro" id="IPR002509">
    <property type="entry name" value="NODB_dom"/>
</dbReference>
<evidence type="ECO:0000313" key="5">
    <source>
        <dbReference type="EMBL" id="CUA88234.1"/>
    </source>
</evidence>
<dbReference type="Gene3D" id="3.20.20.370">
    <property type="entry name" value="Glycoside hydrolase/deacetylase"/>
    <property type="match status" value="1"/>
</dbReference>
<feature type="signal peptide" evidence="3">
    <location>
        <begin position="1"/>
        <end position="17"/>
    </location>
</feature>
<keyword evidence="2 3" id="KW-0732">Signal</keyword>